<evidence type="ECO:0000313" key="2">
    <source>
        <dbReference type="Proteomes" id="UP001199070"/>
    </source>
</evidence>
<dbReference type="Proteomes" id="UP001199070">
    <property type="component" value="Unassembled WGS sequence"/>
</dbReference>
<sequence>MLFDAARTRPEIEQPLRHVGRRQHDIDARHGNRVPRHLRMLGVVRCLRERDVRQRPKEVIDRERSIVDWSRLWQRRQPSDISSCMPGAIT</sequence>
<evidence type="ECO:0008006" key="3">
    <source>
        <dbReference type="Google" id="ProtNLM"/>
    </source>
</evidence>
<reference evidence="1" key="1">
    <citation type="submission" date="2023-08" db="EMBL/GenBank/DDBJ databases">
        <title>A collection of bacterial strains from the Burkholderia cepacia Research Laboratory and Repository.</title>
        <authorList>
            <person name="Lipuma J."/>
            <person name="Spilker T."/>
        </authorList>
    </citation>
    <scope>NUCLEOTIDE SEQUENCE</scope>
    <source>
        <strain evidence="1">AU0862</strain>
    </source>
</reference>
<dbReference type="AlphaFoldDB" id="A0AAW4TN65"/>
<organism evidence="1 2">
    <name type="scientific">Burkholderia cenocepacia</name>
    <dbReference type="NCBI Taxonomy" id="95486"/>
    <lineage>
        <taxon>Bacteria</taxon>
        <taxon>Pseudomonadati</taxon>
        <taxon>Pseudomonadota</taxon>
        <taxon>Betaproteobacteria</taxon>
        <taxon>Burkholderiales</taxon>
        <taxon>Burkholderiaceae</taxon>
        <taxon>Burkholderia</taxon>
        <taxon>Burkholderia cepacia complex</taxon>
    </lineage>
</organism>
<protein>
    <recommendedName>
        <fullName evidence="3">Transposase</fullName>
    </recommendedName>
</protein>
<name>A0AAW4TN65_9BURK</name>
<comment type="caution">
    <text evidence="1">The sequence shown here is derived from an EMBL/GenBank/DDBJ whole genome shotgun (WGS) entry which is preliminary data.</text>
</comment>
<proteinExistence type="predicted"/>
<evidence type="ECO:0000313" key="1">
    <source>
        <dbReference type="EMBL" id="MCA8383200.1"/>
    </source>
</evidence>
<dbReference type="EMBL" id="JAIZTC010000010">
    <property type="protein sequence ID" value="MCA8383200.1"/>
    <property type="molecule type" value="Genomic_DNA"/>
</dbReference>
<accession>A0AAW4TN65</accession>
<dbReference type="RefSeq" id="WP_041489220.1">
    <property type="nucleotide sequence ID" value="NZ_CADETP010000022.1"/>
</dbReference>
<gene>
    <name evidence="1" type="ORF">LGN22_30270</name>
</gene>